<accession>A0A158CYU0</accession>
<organism evidence="7 8">
    <name type="scientific">Caballeronia hypogeia</name>
    <dbReference type="NCBI Taxonomy" id="1777140"/>
    <lineage>
        <taxon>Bacteria</taxon>
        <taxon>Pseudomonadati</taxon>
        <taxon>Pseudomonadota</taxon>
        <taxon>Betaproteobacteria</taxon>
        <taxon>Burkholderiales</taxon>
        <taxon>Burkholderiaceae</taxon>
        <taxon>Caballeronia</taxon>
    </lineage>
</organism>
<dbReference type="NCBIfam" id="NF004767">
    <property type="entry name" value="PRK06105.1"/>
    <property type="match status" value="1"/>
</dbReference>
<dbReference type="InterPro" id="IPR005814">
    <property type="entry name" value="Aminotrans_3"/>
</dbReference>
<dbReference type="PANTHER" id="PTHR43094">
    <property type="entry name" value="AMINOTRANSFERASE"/>
    <property type="match status" value="1"/>
</dbReference>
<dbReference type="Proteomes" id="UP000054851">
    <property type="component" value="Unassembled WGS sequence"/>
</dbReference>
<dbReference type="InterPro" id="IPR015424">
    <property type="entry name" value="PyrdxlP-dep_Trfase"/>
</dbReference>
<dbReference type="OrthoDB" id="3398487at2"/>
<evidence type="ECO:0000256" key="4">
    <source>
        <dbReference type="ARBA" id="ARBA00022679"/>
    </source>
</evidence>
<dbReference type="GO" id="GO:0008483">
    <property type="term" value="F:transaminase activity"/>
    <property type="evidence" value="ECO:0007669"/>
    <property type="project" value="UniProtKB-KW"/>
</dbReference>
<dbReference type="EMBL" id="FCOA02000031">
    <property type="protein sequence ID" value="SAK87542.1"/>
    <property type="molecule type" value="Genomic_DNA"/>
</dbReference>
<dbReference type="GO" id="GO:0030170">
    <property type="term" value="F:pyridoxal phosphate binding"/>
    <property type="evidence" value="ECO:0007669"/>
    <property type="project" value="InterPro"/>
</dbReference>
<dbReference type="Pfam" id="PF00202">
    <property type="entry name" value="Aminotran_3"/>
    <property type="match status" value="1"/>
</dbReference>
<dbReference type="Gene3D" id="3.90.1150.10">
    <property type="entry name" value="Aspartate Aminotransferase, domain 1"/>
    <property type="match status" value="1"/>
</dbReference>
<evidence type="ECO:0000256" key="5">
    <source>
        <dbReference type="ARBA" id="ARBA00022898"/>
    </source>
</evidence>
<keyword evidence="5 6" id="KW-0663">Pyridoxal phosphate</keyword>
<evidence type="ECO:0000256" key="6">
    <source>
        <dbReference type="RuleBase" id="RU003560"/>
    </source>
</evidence>
<evidence type="ECO:0000256" key="1">
    <source>
        <dbReference type="ARBA" id="ARBA00001933"/>
    </source>
</evidence>
<evidence type="ECO:0000256" key="3">
    <source>
        <dbReference type="ARBA" id="ARBA00022576"/>
    </source>
</evidence>
<dbReference type="FunFam" id="3.40.640.10:FF:000014">
    <property type="entry name" value="Adenosylmethionine-8-amino-7-oxononanoate aminotransferase, probable"/>
    <property type="match status" value="1"/>
</dbReference>
<keyword evidence="4" id="KW-0808">Transferase</keyword>
<dbReference type="InterPro" id="IPR015421">
    <property type="entry name" value="PyrdxlP-dep_Trfase_major"/>
</dbReference>
<sequence length="452" mass="49696">MDQTSLRERDIAYQIHPHTNFGAHESAGPVVIAQGRGVFVTDSTGKEYLEGMSGLWCTNLGFSEPRLAEAAARQFARLPYYQNFANKATEPAIELAENLIRHAPAPMSKVLFQSSGSEANDTAMKLVWYYHHGVGKPDKRKIISRQRSYHGTSVATGSLTGLPHIHRDFNLPIQGVVHVSCPHFYRTTVADETEAQFSARLVAELEETILREGPDTVGGFIAEPVMGTGGVVVPPKGYFEGVQAVLRKYDILFIVDEVITGMGRTGHWWGSEQYALQPDMLVSAKGLSSAYLPISALLINDRVYRVLKEQTAKIGLFGHGYTYGGHPVCAAVANEVFNIYRERDLIAHAKRVGDYFQRKLNDRAEHPLVGEARGLGLMGALEIVGDKKTREPFPLDRKMAANVAQFAAQAQLNVRPLGDAVCIAPPVIITEAEIDLLFERLDTALAQALKMA</sequence>
<dbReference type="Gene3D" id="3.40.640.10">
    <property type="entry name" value="Type I PLP-dependent aspartate aminotransferase-like (Major domain)"/>
    <property type="match status" value="1"/>
</dbReference>
<keyword evidence="3 7" id="KW-0032">Aminotransferase</keyword>
<reference evidence="7" key="1">
    <citation type="submission" date="2016-01" db="EMBL/GenBank/DDBJ databases">
        <authorList>
            <person name="Peeters C."/>
        </authorList>
    </citation>
    <scope>NUCLEOTIDE SEQUENCE</scope>
    <source>
        <strain evidence="7">LMG 29322</strain>
    </source>
</reference>
<evidence type="ECO:0000313" key="8">
    <source>
        <dbReference type="Proteomes" id="UP000054851"/>
    </source>
</evidence>
<dbReference type="InterPro" id="IPR049704">
    <property type="entry name" value="Aminotrans_3_PPA_site"/>
</dbReference>
<dbReference type="AlphaFoldDB" id="A0A158CYU0"/>
<dbReference type="CDD" id="cd00610">
    <property type="entry name" value="OAT_like"/>
    <property type="match status" value="1"/>
</dbReference>
<comment type="caution">
    <text evidence="7">The sequence shown here is derived from an EMBL/GenBank/DDBJ whole genome shotgun (WGS) entry which is preliminary data.</text>
</comment>
<dbReference type="PROSITE" id="PS00600">
    <property type="entry name" value="AA_TRANSFER_CLASS_3"/>
    <property type="match status" value="1"/>
</dbReference>
<dbReference type="STRING" id="1777140.AWB79_06198"/>
<dbReference type="PIRSF" id="PIRSF000521">
    <property type="entry name" value="Transaminase_4ab_Lys_Orn"/>
    <property type="match status" value="1"/>
</dbReference>
<protein>
    <submittedName>
        <fullName evidence="7">Aminotransferase</fullName>
    </submittedName>
</protein>
<dbReference type="PANTHER" id="PTHR43094:SF1">
    <property type="entry name" value="AMINOTRANSFERASE CLASS-III"/>
    <property type="match status" value="1"/>
</dbReference>
<name>A0A158CYU0_9BURK</name>
<gene>
    <name evidence="7" type="ORF">AWB79_06198</name>
</gene>
<dbReference type="RefSeq" id="WP_061171234.1">
    <property type="nucleotide sequence ID" value="NZ_FCOA02000031.1"/>
</dbReference>
<comment type="cofactor">
    <cofactor evidence="1">
        <name>pyridoxal 5'-phosphate</name>
        <dbReference type="ChEBI" id="CHEBI:597326"/>
    </cofactor>
</comment>
<keyword evidence="8" id="KW-1185">Reference proteome</keyword>
<proteinExistence type="inferred from homology"/>
<dbReference type="SUPFAM" id="SSF53383">
    <property type="entry name" value="PLP-dependent transferases"/>
    <property type="match status" value="1"/>
</dbReference>
<comment type="similarity">
    <text evidence="2 6">Belongs to the class-III pyridoxal-phosphate-dependent aminotransferase family.</text>
</comment>
<evidence type="ECO:0000256" key="2">
    <source>
        <dbReference type="ARBA" id="ARBA00008954"/>
    </source>
</evidence>
<dbReference type="InterPro" id="IPR015422">
    <property type="entry name" value="PyrdxlP-dep_Trfase_small"/>
</dbReference>
<evidence type="ECO:0000313" key="7">
    <source>
        <dbReference type="EMBL" id="SAK87542.1"/>
    </source>
</evidence>